<feature type="compositionally biased region" description="Basic and acidic residues" evidence="7">
    <location>
        <begin position="49"/>
        <end position="59"/>
    </location>
</feature>
<dbReference type="GeneID" id="30998296"/>
<evidence type="ECO:0000313" key="10">
    <source>
        <dbReference type="Proteomes" id="UP000095085"/>
    </source>
</evidence>
<protein>
    <recommendedName>
        <fullName evidence="8">Zn(2)-C6 fungal-type domain-containing protein</fullName>
    </recommendedName>
</protein>
<comment type="subcellular location">
    <subcellularLocation>
        <location evidence="1">Nucleus</location>
    </subcellularLocation>
</comment>
<dbReference type="PROSITE" id="PS00463">
    <property type="entry name" value="ZN2_CY6_FUNGAL_1"/>
    <property type="match status" value="1"/>
</dbReference>
<dbReference type="Proteomes" id="UP000095085">
    <property type="component" value="Unassembled WGS sequence"/>
</dbReference>
<dbReference type="GO" id="GO:0005634">
    <property type="term" value="C:nucleus"/>
    <property type="evidence" value="ECO:0007669"/>
    <property type="project" value="UniProtKB-SubCell"/>
</dbReference>
<evidence type="ECO:0000256" key="3">
    <source>
        <dbReference type="ARBA" id="ARBA00023015"/>
    </source>
</evidence>
<dbReference type="Pfam" id="PF04082">
    <property type="entry name" value="Fungal_trans"/>
    <property type="match status" value="1"/>
</dbReference>
<feature type="domain" description="Zn(2)-C6 fungal-type" evidence="8">
    <location>
        <begin position="6"/>
        <end position="35"/>
    </location>
</feature>
<dbReference type="InterPro" id="IPR036864">
    <property type="entry name" value="Zn2-C6_fun-type_DNA-bd_sf"/>
</dbReference>
<organism evidence="9 10">
    <name type="scientific">Hyphopichia burtonii NRRL Y-1933</name>
    <dbReference type="NCBI Taxonomy" id="984485"/>
    <lineage>
        <taxon>Eukaryota</taxon>
        <taxon>Fungi</taxon>
        <taxon>Dikarya</taxon>
        <taxon>Ascomycota</taxon>
        <taxon>Saccharomycotina</taxon>
        <taxon>Pichiomycetes</taxon>
        <taxon>Debaryomycetaceae</taxon>
        <taxon>Hyphopichia</taxon>
    </lineage>
</organism>
<accession>A0A1E4RBQ9</accession>
<keyword evidence="4" id="KW-0238">DNA-binding</keyword>
<keyword evidence="3" id="KW-0805">Transcription regulation</keyword>
<dbReference type="GO" id="GO:0008270">
    <property type="term" value="F:zinc ion binding"/>
    <property type="evidence" value="ECO:0007669"/>
    <property type="project" value="InterPro"/>
</dbReference>
<dbReference type="CDD" id="cd12148">
    <property type="entry name" value="fungal_TF_MHR"/>
    <property type="match status" value="1"/>
</dbReference>
<proteinExistence type="predicted"/>
<dbReference type="InterPro" id="IPR007219">
    <property type="entry name" value="XnlR_reg_dom"/>
</dbReference>
<keyword evidence="6" id="KW-0539">Nucleus</keyword>
<dbReference type="AlphaFoldDB" id="A0A1E4RBQ9"/>
<dbReference type="InterPro" id="IPR001138">
    <property type="entry name" value="Zn2Cys6_DnaBD"/>
</dbReference>
<dbReference type="GO" id="GO:0006351">
    <property type="term" value="P:DNA-templated transcription"/>
    <property type="evidence" value="ECO:0007669"/>
    <property type="project" value="InterPro"/>
</dbReference>
<evidence type="ECO:0000256" key="2">
    <source>
        <dbReference type="ARBA" id="ARBA00022723"/>
    </source>
</evidence>
<dbReference type="STRING" id="984485.A0A1E4RBQ9"/>
<evidence type="ECO:0000256" key="5">
    <source>
        <dbReference type="ARBA" id="ARBA00023163"/>
    </source>
</evidence>
<dbReference type="SUPFAM" id="SSF57701">
    <property type="entry name" value="Zn2/Cys6 DNA-binding domain"/>
    <property type="match status" value="1"/>
</dbReference>
<evidence type="ECO:0000256" key="4">
    <source>
        <dbReference type="ARBA" id="ARBA00023125"/>
    </source>
</evidence>
<gene>
    <name evidence="9" type="ORF">HYPBUDRAFT_85052</name>
</gene>
<sequence length="706" mass="82872">LRVSKACKSCRNQKTKCNGEKPCNRCLKHNRVCDYSESYNQPPNKKVKIKEESPLHESESLSPNENKTSEIKHDSNYINHLENRIQYLEHLLSNNSSSKFKNIEIEEQEGLNEFPKLPSLKWRFSKRHQFMLPMQLNNSIYSSLSEESKRQITLPRMQYFGWNMSGVNYIKSERLPELPEFQLPKPKTYYIDYFFKEINPLFAILHERIVREQIEVYDKLKVRNEKTNQTKLFTAMLSLIYVLSIRFIEFNNRNGPNIESLKIEEILFNYSYKIISGLSFEWESFELIQSWLLITLYLRVSHRQISSYKALKSAISMSESMGLFIEDRRIVNVSPYELLKAKRIFWSAYTFDRLFGLQNGRYSGFHDHQITRKTPHLDDIEKELTSDDWITKPAFLMLQFAIVANFLHTSKHDSLDFIKMQQVNTKLYKLKDWLNDYGFSDDDIFKDGDDEISPVIKTQVKLHFYDVIISFHGPILFNYVGRRFYNPGLKLEMILESCQGIIHLMDQLNKHECFFIPWYQNMLLIFNVGINSITMINGGVLIKESKKLVTSSINLLTILNQLAVIDNQGKIIKNERFNMAKECLWALKTTNHILSLKFKEIFEDINEIGIDHGSSDVNKVTFTQIGYSNDSEKQDKMFDFIEKQRKSIQLSNDNPITSDPMVDPEPNGNPPDPQSFEPNESKVSKDVPTDDFLGNLQWFDQWLDFN</sequence>
<dbReference type="GO" id="GO:0000981">
    <property type="term" value="F:DNA-binding transcription factor activity, RNA polymerase II-specific"/>
    <property type="evidence" value="ECO:0007669"/>
    <property type="project" value="InterPro"/>
</dbReference>
<evidence type="ECO:0000259" key="8">
    <source>
        <dbReference type="PROSITE" id="PS50048"/>
    </source>
</evidence>
<dbReference type="GO" id="GO:0045944">
    <property type="term" value="P:positive regulation of transcription by RNA polymerase II"/>
    <property type="evidence" value="ECO:0007669"/>
    <property type="project" value="TreeGrafter"/>
</dbReference>
<name>A0A1E4RBQ9_9ASCO</name>
<keyword evidence="5" id="KW-0804">Transcription</keyword>
<evidence type="ECO:0000256" key="7">
    <source>
        <dbReference type="SAM" id="MobiDB-lite"/>
    </source>
</evidence>
<dbReference type="RefSeq" id="XP_020073756.1">
    <property type="nucleotide sequence ID" value="XM_020223747.1"/>
</dbReference>
<dbReference type="OrthoDB" id="4064873at2759"/>
<evidence type="ECO:0000256" key="6">
    <source>
        <dbReference type="ARBA" id="ARBA00023242"/>
    </source>
</evidence>
<dbReference type="EMBL" id="KV454547">
    <property type="protein sequence ID" value="ODV64689.1"/>
    <property type="molecule type" value="Genomic_DNA"/>
</dbReference>
<reference evidence="10" key="1">
    <citation type="submission" date="2016-05" db="EMBL/GenBank/DDBJ databases">
        <title>Comparative genomics of biotechnologically important yeasts.</title>
        <authorList>
            <consortium name="DOE Joint Genome Institute"/>
            <person name="Riley R."/>
            <person name="Haridas S."/>
            <person name="Wolfe K.H."/>
            <person name="Lopes M.R."/>
            <person name="Hittinger C.T."/>
            <person name="Goker M."/>
            <person name="Salamov A."/>
            <person name="Wisecaver J."/>
            <person name="Long T.M."/>
            <person name="Aerts A.L."/>
            <person name="Barry K."/>
            <person name="Choi C."/>
            <person name="Clum A."/>
            <person name="Coughlan A.Y."/>
            <person name="Deshpande S."/>
            <person name="Douglass A.P."/>
            <person name="Hanson S.J."/>
            <person name="Klenk H.-P."/>
            <person name="Labutti K."/>
            <person name="Lapidus A."/>
            <person name="Lindquist E."/>
            <person name="Lipzen A."/>
            <person name="Meier-Kolthoff J.P."/>
            <person name="Ohm R.A."/>
            <person name="Otillar R.P."/>
            <person name="Pangilinan J."/>
            <person name="Peng Y."/>
            <person name="Rokas A."/>
            <person name="Rosa C.A."/>
            <person name="Scheuner C."/>
            <person name="Sibirny A.A."/>
            <person name="Slot J.C."/>
            <person name="Stielow J.B."/>
            <person name="Sun H."/>
            <person name="Kurtzman C.P."/>
            <person name="Blackwell M."/>
            <person name="Grigoriev I.V."/>
            <person name="Jeffries T.W."/>
        </authorList>
    </citation>
    <scope>NUCLEOTIDE SEQUENCE [LARGE SCALE GENOMIC DNA]</scope>
    <source>
        <strain evidence="10">NRRL Y-1933</strain>
    </source>
</reference>
<dbReference type="CDD" id="cd00067">
    <property type="entry name" value="GAL4"/>
    <property type="match status" value="1"/>
</dbReference>
<dbReference type="GO" id="GO:0043565">
    <property type="term" value="F:sequence-specific DNA binding"/>
    <property type="evidence" value="ECO:0007669"/>
    <property type="project" value="TreeGrafter"/>
</dbReference>
<dbReference type="PANTHER" id="PTHR47540">
    <property type="entry name" value="THIAMINE REPRESSIBLE GENES REGULATORY PROTEIN THI5"/>
    <property type="match status" value="1"/>
</dbReference>
<dbReference type="PROSITE" id="PS50048">
    <property type="entry name" value="ZN2_CY6_FUNGAL_2"/>
    <property type="match status" value="1"/>
</dbReference>
<dbReference type="SMART" id="SM00066">
    <property type="entry name" value="GAL4"/>
    <property type="match status" value="1"/>
</dbReference>
<feature type="region of interest" description="Disordered" evidence="7">
    <location>
        <begin position="41"/>
        <end position="71"/>
    </location>
</feature>
<dbReference type="PANTHER" id="PTHR47540:SF2">
    <property type="entry name" value="ZN(II)2CYS6 TRANSCRIPTION FACTOR (EUROFUNG)"/>
    <property type="match status" value="1"/>
</dbReference>
<evidence type="ECO:0000313" key="9">
    <source>
        <dbReference type="EMBL" id="ODV64689.1"/>
    </source>
</evidence>
<evidence type="ECO:0000256" key="1">
    <source>
        <dbReference type="ARBA" id="ARBA00004123"/>
    </source>
</evidence>
<dbReference type="InterPro" id="IPR051711">
    <property type="entry name" value="Stress_Response_Reg"/>
</dbReference>
<feature type="non-terminal residue" evidence="9">
    <location>
        <position position="706"/>
    </location>
</feature>
<feature type="region of interest" description="Disordered" evidence="7">
    <location>
        <begin position="649"/>
        <end position="689"/>
    </location>
</feature>
<keyword evidence="2" id="KW-0479">Metal-binding</keyword>
<feature type="non-terminal residue" evidence="9">
    <location>
        <position position="1"/>
    </location>
</feature>
<dbReference type="Pfam" id="PF00172">
    <property type="entry name" value="Zn_clus"/>
    <property type="match status" value="1"/>
</dbReference>
<feature type="compositionally biased region" description="Basic and acidic residues" evidence="7">
    <location>
        <begin position="679"/>
        <end position="688"/>
    </location>
</feature>
<dbReference type="Gene3D" id="4.10.240.10">
    <property type="entry name" value="Zn(2)-C6 fungal-type DNA-binding domain"/>
    <property type="match status" value="1"/>
</dbReference>
<dbReference type="SMART" id="SM00906">
    <property type="entry name" value="Fungal_trans"/>
    <property type="match status" value="1"/>
</dbReference>
<keyword evidence="10" id="KW-1185">Reference proteome</keyword>